<feature type="domain" description="C2H2-type" evidence="10">
    <location>
        <begin position="375"/>
        <end position="402"/>
    </location>
</feature>
<gene>
    <name evidence="12 13 14" type="primary">LOC112054804</name>
</gene>
<dbReference type="AlphaFoldDB" id="A0A6J1NRX7"/>
<evidence type="ECO:0000256" key="7">
    <source>
        <dbReference type="ARBA" id="ARBA00023242"/>
    </source>
</evidence>
<keyword evidence="3" id="KW-0479">Metal-binding</keyword>
<evidence type="ECO:0000256" key="6">
    <source>
        <dbReference type="ARBA" id="ARBA00022833"/>
    </source>
</evidence>
<evidence type="ECO:0000256" key="8">
    <source>
        <dbReference type="PROSITE-ProRule" id="PRU00042"/>
    </source>
</evidence>
<keyword evidence="6" id="KW-0862">Zinc</keyword>
<dbReference type="InterPro" id="IPR036236">
    <property type="entry name" value="Znf_C2H2_sf"/>
</dbReference>
<keyword evidence="11" id="KW-1185">Reference proteome</keyword>
<feature type="domain" description="C2H2-type" evidence="10">
    <location>
        <begin position="319"/>
        <end position="346"/>
    </location>
</feature>
<feature type="domain" description="C2H2-type" evidence="10">
    <location>
        <begin position="512"/>
        <end position="534"/>
    </location>
</feature>
<evidence type="ECO:0000256" key="2">
    <source>
        <dbReference type="ARBA" id="ARBA00006991"/>
    </source>
</evidence>
<dbReference type="PROSITE" id="PS00028">
    <property type="entry name" value="ZINC_FINGER_C2H2_1"/>
    <property type="match status" value="15"/>
</dbReference>
<keyword evidence="7" id="KW-0539">Nucleus</keyword>
<feature type="domain" description="C2H2-type" evidence="10">
    <location>
        <begin position="883"/>
        <end position="905"/>
    </location>
</feature>
<dbReference type="GeneID" id="112054804"/>
<comment type="similarity">
    <text evidence="2">Belongs to the krueppel C2H2-type zinc-finger protein family.</text>
</comment>
<dbReference type="OrthoDB" id="3437960at2759"/>
<keyword evidence="5 8" id="KW-0863">Zinc-finger</keyword>
<name>A0A6J1NRX7_BICAN</name>
<evidence type="ECO:0000256" key="5">
    <source>
        <dbReference type="ARBA" id="ARBA00022771"/>
    </source>
</evidence>
<evidence type="ECO:0000256" key="4">
    <source>
        <dbReference type="ARBA" id="ARBA00022737"/>
    </source>
</evidence>
<feature type="domain" description="C2H2-type" evidence="10">
    <location>
        <begin position="403"/>
        <end position="430"/>
    </location>
</feature>
<protein>
    <submittedName>
        <fullName evidence="12 13">Zinc finger protein 665</fullName>
    </submittedName>
</protein>
<organism evidence="11 14">
    <name type="scientific">Bicyclus anynana</name>
    <name type="common">Squinting bush brown butterfly</name>
    <dbReference type="NCBI Taxonomy" id="110368"/>
    <lineage>
        <taxon>Eukaryota</taxon>
        <taxon>Metazoa</taxon>
        <taxon>Ecdysozoa</taxon>
        <taxon>Arthropoda</taxon>
        <taxon>Hexapoda</taxon>
        <taxon>Insecta</taxon>
        <taxon>Pterygota</taxon>
        <taxon>Neoptera</taxon>
        <taxon>Endopterygota</taxon>
        <taxon>Lepidoptera</taxon>
        <taxon>Glossata</taxon>
        <taxon>Ditrysia</taxon>
        <taxon>Papilionoidea</taxon>
        <taxon>Nymphalidae</taxon>
        <taxon>Satyrinae</taxon>
        <taxon>Satyrini</taxon>
        <taxon>Mycalesina</taxon>
        <taxon>Bicyclus</taxon>
    </lineage>
</organism>
<evidence type="ECO:0000313" key="13">
    <source>
        <dbReference type="RefSeq" id="XP_023950474.2"/>
    </source>
</evidence>
<feature type="region of interest" description="Disordered" evidence="9">
    <location>
        <begin position="1"/>
        <end position="40"/>
    </location>
</feature>
<dbReference type="GO" id="GO:0000981">
    <property type="term" value="F:DNA-binding transcription factor activity, RNA polymerase II-specific"/>
    <property type="evidence" value="ECO:0007669"/>
    <property type="project" value="TreeGrafter"/>
</dbReference>
<feature type="domain" description="C2H2-type" evidence="10">
    <location>
        <begin position="724"/>
        <end position="746"/>
    </location>
</feature>
<dbReference type="PANTHER" id="PTHR24409">
    <property type="entry name" value="ZINC FINGER PROTEIN 142"/>
    <property type="match status" value="1"/>
</dbReference>
<feature type="domain" description="C2H2-type" evidence="10">
    <location>
        <begin position="565"/>
        <end position="587"/>
    </location>
</feature>
<evidence type="ECO:0000313" key="11">
    <source>
        <dbReference type="Proteomes" id="UP001652582"/>
    </source>
</evidence>
<feature type="region of interest" description="Disordered" evidence="9">
    <location>
        <begin position="254"/>
        <end position="281"/>
    </location>
</feature>
<feature type="domain" description="C2H2-type" evidence="10">
    <location>
        <begin position="431"/>
        <end position="458"/>
    </location>
</feature>
<feature type="domain" description="C2H2-type" evidence="10">
    <location>
        <begin position="777"/>
        <end position="799"/>
    </location>
</feature>
<evidence type="ECO:0000256" key="3">
    <source>
        <dbReference type="ARBA" id="ARBA00022723"/>
    </source>
</evidence>
<reference evidence="12 13" key="1">
    <citation type="submission" date="2025-05" db="UniProtKB">
        <authorList>
            <consortium name="RefSeq"/>
        </authorList>
    </citation>
    <scope>IDENTIFICATION</scope>
</reference>
<feature type="domain" description="C2H2-type" evidence="10">
    <location>
        <begin position="618"/>
        <end position="640"/>
    </location>
</feature>
<proteinExistence type="inferred from homology"/>
<feature type="compositionally biased region" description="Low complexity" evidence="9">
    <location>
        <begin position="927"/>
        <end position="939"/>
    </location>
</feature>
<dbReference type="RefSeq" id="XP_023950475.2">
    <property type="nucleotide sequence ID" value="XM_024094707.2"/>
</dbReference>
<dbReference type="InterPro" id="IPR013087">
    <property type="entry name" value="Znf_C2H2_type"/>
</dbReference>
<feature type="region of interest" description="Disordered" evidence="9">
    <location>
        <begin position="923"/>
        <end position="949"/>
    </location>
</feature>
<dbReference type="RefSeq" id="XP_023950473.2">
    <property type="nucleotide sequence ID" value="XM_024094705.2"/>
</dbReference>
<comment type="subcellular location">
    <subcellularLocation>
        <location evidence="1">Nucleus</location>
    </subcellularLocation>
</comment>
<dbReference type="SUPFAM" id="SSF57667">
    <property type="entry name" value="beta-beta-alpha zinc fingers"/>
    <property type="match status" value="12"/>
</dbReference>
<feature type="domain" description="C2H2-type" evidence="10">
    <location>
        <begin position="115"/>
        <end position="142"/>
    </location>
</feature>
<dbReference type="RefSeq" id="XP_023950474.2">
    <property type="nucleotide sequence ID" value="XM_024094706.2"/>
</dbReference>
<dbReference type="PROSITE" id="PS50157">
    <property type="entry name" value="ZINC_FINGER_C2H2_2"/>
    <property type="match status" value="15"/>
</dbReference>
<evidence type="ECO:0000313" key="12">
    <source>
        <dbReference type="RefSeq" id="XP_023950473.2"/>
    </source>
</evidence>
<dbReference type="GO" id="GO:0005634">
    <property type="term" value="C:nucleus"/>
    <property type="evidence" value="ECO:0007669"/>
    <property type="project" value="UniProtKB-SubCell"/>
</dbReference>
<feature type="domain" description="C2H2-type" evidence="10">
    <location>
        <begin position="347"/>
        <end position="374"/>
    </location>
</feature>
<dbReference type="Pfam" id="PF00096">
    <property type="entry name" value="zf-C2H2"/>
    <property type="match status" value="15"/>
</dbReference>
<evidence type="ECO:0000313" key="14">
    <source>
        <dbReference type="RefSeq" id="XP_023950475.2"/>
    </source>
</evidence>
<feature type="domain" description="C2H2-type" evidence="10">
    <location>
        <begin position="830"/>
        <end position="852"/>
    </location>
</feature>
<dbReference type="PANTHER" id="PTHR24409:SF331">
    <property type="entry name" value="ZINC FINGER PROTEIN 322A"/>
    <property type="match status" value="1"/>
</dbReference>
<accession>A0A6J1NRX7</accession>
<feature type="domain" description="C2H2-type" evidence="10">
    <location>
        <begin position="671"/>
        <end position="693"/>
    </location>
</feature>
<evidence type="ECO:0000256" key="1">
    <source>
        <dbReference type="ARBA" id="ARBA00004123"/>
    </source>
</evidence>
<evidence type="ECO:0000256" key="9">
    <source>
        <dbReference type="SAM" id="MobiDB-lite"/>
    </source>
</evidence>
<feature type="domain" description="C2H2-type" evidence="10">
    <location>
        <begin position="459"/>
        <end position="481"/>
    </location>
</feature>
<keyword evidence="4" id="KW-0677">Repeat</keyword>
<dbReference type="GO" id="GO:0008270">
    <property type="term" value="F:zinc ion binding"/>
    <property type="evidence" value="ECO:0007669"/>
    <property type="project" value="UniProtKB-KW"/>
</dbReference>
<dbReference type="SMART" id="SM00355">
    <property type="entry name" value="ZnF_C2H2"/>
    <property type="match status" value="23"/>
</dbReference>
<evidence type="ECO:0000259" key="10">
    <source>
        <dbReference type="PROSITE" id="PS50157"/>
    </source>
</evidence>
<dbReference type="Gene3D" id="3.30.160.60">
    <property type="entry name" value="Classic Zinc Finger"/>
    <property type="match status" value="15"/>
</dbReference>
<sequence length="949" mass="106222">MFTTNAVQAGSVPTLQYQEHPQKSQGKNIENVQKTQQSQPQQEFPTFCYTTNVNMIGKIGTGATGGTGGVNIAQLTTSDDKTCYIAQPFSYNYALVNQMQIAPNGIQNTISNISFKCDVCGLMFGHLTLLNAHKRIHTQDADNNITVVATGVGSNDVAMPPHIQILSTDPSDPPQHHVLATDTKPVINDKTQSKCITCEGPLANNPKRKGPKLIRCDMCIAQDEHRANQINATQIFVSAENNVKFEVGGVSGVQATNDPLSAPPPPQQQTQKTLPSGHHPVKKRNLASVTKCQNCNGSGIVFIGGNKNKNNAANAEKPFHCNICGGSFSRYSSLWSHKKLHSGEKNFKCGVCGIAFAKAVYLKNHSRIHTGEKPYRCQTCGMQFSQSPHLKNHERTHSGEKPYVCEVCDKGFARHATLWNHRRIHTGEKPYKCETCGSAFSQAAHLKNHAKVHSGEKPFKCDICTAAFADRFALKRHRGIHDKYGECITMYTCSVRTHLKNHAKVHSGEKPFKCDICTAAFADRFALKRHRGIHDKYGECITMYTCSVRTHLKNHAKVHSGEKPFKCDICTAAFADRFALKRHRGIHDKYGECITMYTCSVRTHLKNHAKVHSGEKPFKCDICTAAFADRFALKRHRGIHDKYGECITMYTCSVRTHLKNHAKVHSGEKPFKCDICTAAFADRFALKRHRGIHDKYGECITMYTCSVRTHLKNHAKVHSGEKPFKCDICTAAFADRFALKRHRGIHDKYGECITMYTCSVRTHLKNHAKVHSGEKPFKCDICTAAFADRFALKRHRGIHDKYGECITMYTCSVRTHLKNHAKVHSGEKPFKCDICTAAFADRFALKRHRGIHDKYGECITMYTCSVRTHLKNHAKVHSGEKPFKCDICTAAFADRFALKRHRGIHDKYGQTAPLPSRIQLDEHEHQGAQQSSDQQNPQSDVNRGQQTVM</sequence>
<feature type="compositionally biased region" description="Polar residues" evidence="9">
    <location>
        <begin position="940"/>
        <end position="949"/>
    </location>
</feature>
<dbReference type="KEGG" id="bany:112054804"/>
<dbReference type="Proteomes" id="UP001652582">
    <property type="component" value="Chromosome 4"/>
</dbReference>